<dbReference type="HOGENOM" id="CLU_038599_0_0_1"/>
<dbReference type="Gene3D" id="2.60.40.420">
    <property type="entry name" value="Cupredoxins - blue copper proteins"/>
    <property type="match status" value="1"/>
</dbReference>
<keyword evidence="3" id="KW-1185">Reference proteome</keyword>
<dbReference type="Proteomes" id="UP000054279">
    <property type="component" value="Unassembled WGS sequence"/>
</dbReference>
<feature type="domain" description="Phytocyanin" evidence="1">
    <location>
        <begin position="82"/>
        <end position="152"/>
    </location>
</feature>
<gene>
    <name evidence="2" type="ORF">M422DRAFT_169118</name>
</gene>
<proteinExistence type="predicted"/>
<evidence type="ECO:0000313" key="2">
    <source>
        <dbReference type="EMBL" id="KIJ44115.1"/>
    </source>
</evidence>
<sequence length="334" mass="34082">MSYSTPSYGSGSSSWGGSGYNDCVMQCAASFGMPSATWTPPTATEAPSEYMGGSGSNGVTHTIIVAPTEGVLRYVPFATNASVGDTITFHWNAGPHTVTQSSALEVCNKTSAPNSFAPSGQQLAGFNYNLVINDTNPIWFYCGVKTHCEMGMFGGINIGEANPDMQGSSPTDYVPLSSVVSNMTSSSSDMMAAYQYTKMQTSNNTYANNWGMGINVVGMDQNAMMQTMTNVLWTQTLIAANPDAVTADKGFQVTDKPLTIPGDISNAIASAPASSNAAASGSAAVTSAASTGAASATPSAAAAADNSKKNGAVSVASSSAALAFVVVVASSLML</sequence>
<dbReference type="PANTHER" id="PTHR34883:SF15">
    <property type="entry name" value="EXTRACELLULAR SERINE-RICH PROTEIN"/>
    <property type="match status" value="1"/>
</dbReference>
<accession>A0A0C9VYM0</accession>
<dbReference type="InterPro" id="IPR008972">
    <property type="entry name" value="Cupredoxin"/>
</dbReference>
<evidence type="ECO:0000313" key="3">
    <source>
        <dbReference type="Proteomes" id="UP000054279"/>
    </source>
</evidence>
<dbReference type="SUPFAM" id="SSF49503">
    <property type="entry name" value="Cupredoxins"/>
    <property type="match status" value="1"/>
</dbReference>
<dbReference type="InterPro" id="IPR052953">
    <property type="entry name" value="Ser-rich/MCO-related"/>
</dbReference>
<dbReference type="AlphaFoldDB" id="A0A0C9VYM0"/>
<dbReference type="Pfam" id="PF02298">
    <property type="entry name" value="Cu_bind_like"/>
    <property type="match status" value="1"/>
</dbReference>
<name>A0A0C9VYM0_SPHS4</name>
<dbReference type="OrthoDB" id="2331100at2759"/>
<evidence type="ECO:0000259" key="1">
    <source>
        <dbReference type="Pfam" id="PF02298"/>
    </source>
</evidence>
<dbReference type="GO" id="GO:0009055">
    <property type="term" value="F:electron transfer activity"/>
    <property type="evidence" value="ECO:0007669"/>
    <property type="project" value="InterPro"/>
</dbReference>
<organism evidence="2 3">
    <name type="scientific">Sphaerobolus stellatus (strain SS14)</name>
    <dbReference type="NCBI Taxonomy" id="990650"/>
    <lineage>
        <taxon>Eukaryota</taxon>
        <taxon>Fungi</taxon>
        <taxon>Dikarya</taxon>
        <taxon>Basidiomycota</taxon>
        <taxon>Agaricomycotina</taxon>
        <taxon>Agaricomycetes</taxon>
        <taxon>Phallomycetidae</taxon>
        <taxon>Geastrales</taxon>
        <taxon>Sphaerobolaceae</taxon>
        <taxon>Sphaerobolus</taxon>
    </lineage>
</organism>
<dbReference type="InterPro" id="IPR003245">
    <property type="entry name" value="Phytocyanin_dom"/>
</dbReference>
<dbReference type="EMBL" id="KN837119">
    <property type="protein sequence ID" value="KIJ44115.1"/>
    <property type="molecule type" value="Genomic_DNA"/>
</dbReference>
<protein>
    <recommendedName>
        <fullName evidence="1">Phytocyanin domain-containing protein</fullName>
    </recommendedName>
</protein>
<reference evidence="2 3" key="1">
    <citation type="submission" date="2014-06" db="EMBL/GenBank/DDBJ databases">
        <title>Evolutionary Origins and Diversification of the Mycorrhizal Mutualists.</title>
        <authorList>
            <consortium name="DOE Joint Genome Institute"/>
            <consortium name="Mycorrhizal Genomics Consortium"/>
            <person name="Kohler A."/>
            <person name="Kuo A."/>
            <person name="Nagy L.G."/>
            <person name="Floudas D."/>
            <person name="Copeland A."/>
            <person name="Barry K.W."/>
            <person name="Cichocki N."/>
            <person name="Veneault-Fourrey C."/>
            <person name="LaButti K."/>
            <person name="Lindquist E.A."/>
            <person name="Lipzen A."/>
            <person name="Lundell T."/>
            <person name="Morin E."/>
            <person name="Murat C."/>
            <person name="Riley R."/>
            <person name="Ohm R."/>
            <person name="Sun H."/>
            <person name="Tunlid A."/>
            <person name="Henrissat B."/>
            <person name="Grigoriev I.V."/>
            <person name="Hibbett D.S."/>
            <person name="Martin F."/>
        </authorList>
    </citation>
    <scope>NUCLEOTIDE SEQUENCE [LARGE SCALE GENOMIC DNA]</scope>
    <source>
        <strain evidence="2 3">SS14</strain>
    </source>
</reference>
<dbReference type="PANTHER" id="PTHR34883">
    <property type="entry name" value="SERINE-RICH PROTEIN, PUTATIVE-RELATED-RELATED"/>
    <property type="match status" value="1"/>
</dbReference>